<feature type="region of interest" description="Disordered" evidence="1">
    <location>
        <begin position="104"/>
        <end position="153"/>
    </location>
</feature>
<name>A0AAV7PYR6_PLEWA</name>
<dbReference type="EMBL" id="JANPWB010000011">
    <property type="protein sequence ID" value="KAJ1132079.1"/>
    <property type="molecule type" value="Genomic_DNA"/>
</dbReference>
<accession>A0AAV7PYR6</accession>
<sequence>MASYGDQAKDLYYLDEPAGSFDQDLVYALDAGVRHTVNQALAHAIQPIKHHFLGFVEQQGWIAPSVSLAIGELPLPANTQASNQSTNPHSADFESLIRNIAREHDYNSGSQKKAVSDPASSSEQSSEQGDDLPRKRKKKVHHQEAPTPKVLTFEPEDIVHPRSSLWLPPPEVADYVESHIRHSIDKEVRSRLRSECPRPDFTSKVTETPEFDHTLVTFLKKSAKDPKKGIDRAWRGCQDNLLDVSGPLTKILELAFQAKESGNDEK</sequence>
<protein>
    <submittedName>
        <fullName evidence="2">Uncharacterized protein</fullName>
    </submittedName>
</protein>
<organism evidence="2 3">
    <name type="scientific">Pleurodeles waltl</name>
    <name type="common">Iberian ribbed newt</name>
    <dbReference type="NCBI Taxonomy" id="8319"/>
    <lineage>
        <taxon>Eukaryota</taxon>
        <taxon>Metazoa</taxon>
        <taxon>Chordata</taxon>
        <taxon>Craniata</taxon>
        <taxon>Vertebrata</taxon>
        <taxon>Euteleostomi</taxon>
        <taxon>Amphibia</taxon>
        <taxon>Batrachia</taxon>
        <taxon>Caudata</taxon>
        <taxon>Salamandroidea</taxon>
        <taxon>Salamandridae</taxon>
        <taxon>Pleurodelinae</taxon>
        <taxon>Pleurodeles</taxon>
    </lineage>
</organism>
<dbReference type="Proteomes" id="UP001066276">
    <property type="component" value="Chromosome 7"/>
</dbReference>
<evidence type="ECO:0000313" key="3">
    <source>
        <dbReference type="Proteomes" id="UP001066276"/>
    </source>
</evidence>
<proteinExistence type="predicted"/>
<comment type="caution">
    <text evidence="2">The sequence shown here is derived from an EMBL/GenBank/DDBJ whole genome shotgun (WGS) entry which is preliminary data.</text>
</comment>
<reference evidence="2" key="1">
    <citation type="journal article" date="2022" name="bioRxiv">
        <title>Sequencing and chromosome-scale assembly of the giantPleurodeles waltlgenome.</title>
        <authorList>
            <person name="Brown T."/>
            <person name="Elewa A."/>
            <person name="Iarovenko S."/>
            <person name="Subramanian E."/>
            <person name="Araus A.J."/>
            <person name="Petzold A."/>
            <person name="Susuki M."/>
            <person name="Suzuki K.-i.T."/>
            <person name="Hayashi T."/>
            <person name="Toyoda A."/>
            <person name="Oliveira C."/>
            <person name="Osipova E."/>
            <person name="Leigh N.D."/>
            <person name="Simon A."/>
            <person name="Yun M.H."/>
        </authorList>
    </citation>
    <scope>NUCLEOTIDE SEQUENCE</scope>
    <source>
        <strain evidence="2">20211129_DDA</strain>
        <tissue evidence="2">Liver</tissue>
    </source>
</reference>
<gene>
    <name evidence="2" type="ORF">NDU88_010409</name>
</gene>
<dbReference type="AlphaFoldDB" id="A0AAV7PYR6"/>
<evidence type="ECO:0000256" key="1">
    <source>
        <dbReference type="SAM" id="MobiDB-lite"/>
    </source>
</evidence>
<keyword evidence="3" id="KW-1185">Reference proteome</keyword>
<evidence type="ECO:0000313" key="2">
    <source>
        <dbReference type="EMBL" id="KAJ1132079.1"/>
    </source>
</evidence>